<feature type="signal peptide" evidence="1">
    <location>
        <begin position="1"/>
        <end position="20"/>
    </location>
</feature>
<dbReference type="AlphaFoldDB" id="A0A8J6TSN2"/>
<dbReference type="EMBL" id="JACVEL010000001">
    <property type="protein sequence ID" value="MBC9811439.1"/>
    <property type="molecule type" value="Genomic_DNA"/>
</dbReference>
<evidence type="ECO:0000313" key="4">
    <source>
        <dbReference type="Proteomes" id="UP000652681"/>
    </source>
</evidence>
<evidence type="ECO:0000256" key="1">
    <source>
        <dbReference type="SAM" id="SignalP"/>
    </source>
</evidence>
<name>A0A8J6TSN2_9FLAO</name>
<accession>A0A8J6TSN2</accession>
<proteinExistence type="predicted"/>
<organism evidence="3 4">
    <name type="scientific">Taishania pollutisoli</name>
    <dbReference type="NCBI Taxonomy" id="2766479"/>
    <lineage>
        <taxon>Bacteria</taxon>
        <taxon>Pseudomonadati</taxon>
        <taxon>Bacteroidota</taxon>
        <taxon>Flavobacteriia</taxon>
        <taxon>Flavobacteriales</taxon>
        <taxon>Crocinitomicaceae</taxon>
        <taxon>Taishania</taxon>
    </lineage>
</organism>
<protein>
    <submittedName>
        <fullName evidence="3">Thioredoxin fold domain-containing protein</fullName>
    </submittedName>
</protein>
<feature type="domain" description="Thioredoxin-like fold" evidence="2">
    <location>
        <begin position="39"/>
        <end position="130"/>
    </location>
</feature>
<gene>
    <name evidence="3" type="ORF">H9Y05_03020</name>
</gene>
<feature type="chain" id="PRO_5035315114" evidence="1">
    <location>
        <begin position="21"/>
        <end position="417"/>
    </location>
</feature>
<keyword evidence="4" id="KW-1185">Reference proteome</keyword>
<keyword evidence="1" id="KW-0732">Signal</keyword>
<dbReference type="InterPro" id="IPR012336">
    <property type="entry name" value="Thioredoxin-like_fold"/>
</dbReference>
<dbReference type="Gene3D" id="3.40.30.10">
    <property type="entry name" value="Glutaredoxin"/>
    <property type="match status" value="1"/>
</dbReference>
<reference evidence="3" key="1">
    <citation type="submission" date="2020-09" db="EMBL/GenBank/DDBJ databases">
        <title>Taishania pollutisoli gen. nov., sp. nov., Isolated from Tetrabromobisphenol A-Contaminated Soil.</title>
        <authorList>
            <person name="Chen Q."/>
        </authorList>
    </citation>
    <scope>NUCLEOTIDE SEQUENCE</scope>
    <source>
        <strain evidence="3">CZZ-1</strain>
    </source>
</reference>
<comment type="caution">
    <text evidence="3">The sequence shown here is derived from an EMBL/GenBank/DDBJ whole genome shotgun (WGS) entry which is preliminary data.</text>
</comment>
<dbReference type="RefSeq" id="WP_216713460.1">
    <property type="nucleotide sequence ID" value="NZ_JACVEL010000001.1"/>
</dbReference>
<dbReference type="Pfam" id="PF13098">
    <property type="entry name" value="Thioredoxin_2"/>
    <property type="match status" value="1"/>
</dbReference>
<dbReference type="Proteomes" id="UP000652681">
    <property type="component" value="Unassembled WGS sequence"/>
</dbReference>
<dbReference type="InterPro" id="IPR036249">
    <property type="entry name" value="Thioredoxin-like_sf"/>
</dbReference>
<evidence type="ECO:0000259" key="2">
    <source>
        <dbReference type="Pfam" id="PF13098"/>
    </source>
</evidence>
<dbReference type="SUPFAM" id="SSF52833">
    <property type="entry name" value="Thioredoxin-like"/>
    <property type="match status" value="1"/>
</dbReference>
<evidence type="ECO:0000313" key="3">
    <source>
        <dbReference type="EMBL" id="MBC9811439.1"/>
    </source>
</evidence>
<dbReference type="SUPFAM" id="SSF81901">
    <property type="entry name" value="HCP-like"/>
    <property type="match status" value="1"/>
</dbReference>
<sequence length="417" mass="48270">MILRLFFLSIAMMASTSGFASDTTLIFRQLSYSKLFDTAKEENKIVMLYFHFDGCGACFQMEKTAFSDPEVARFYNSNFINFEVNTLKEKGIEVNKVYSIKMHPTYLFLDQSGNELHRIVGVFSPEEFLEQARHIITNGKVLSDYKKQYAAGNRDSDFLFAYCYMLRDAFELDSSIVMDYLNTVEPHDLSEEKNLKFIYEFCVHNSQTFIPFDSPYFSFLKQNKEKFYVYLEKDQVTARIARIINEACYIAIEHKDEPAFKKAIQALEEYDTGEPYLFKETDGRITGIMGIHLVLQTSLAFYDRIGDTVHYNKTLESYISKIWDDENSLNFYAWGVVNSQANAGETNKIKTAIKCSIRSIELNNNYANNDTYAWLLYKSGDQQKALTQAEKTIEIAKKNNENYTETQKLVDLIKTGK</sequence>